<dbReference type="EMBL" id="JAIWIU010000101">
    <property type="protein sequence ID" value="MCA2017292.1"/>
    <property type="molecule type" value="Genomic_DNA"/>
</dbReference>
<name>A0ABS7YQF1_9VIBR</name>
<feature type="signal peptide" evidence="1">
    <location>
        <begin position="1"/>
        <end position="20"/>
    </location>
</feature>
<dbReference type="SUPFAM" id="SSF82185">
    <property type="entry name" value="Histone H3 K4-specific methyltransferase SET7/9 N-terminal domain"/>
    <property type="match status" value="2"/>
</dbReference>
<evidence type="ECO:0000313" key="2">
    <source>
        <dbReference type="EMBL" id="MCA2017292.1"/>
    </source>
</evidence>
<accession>A0ABS7YQF1</accession>
<dbReference type="InterPro" id="IPR011652">
    <property type="entry name" value="MORN_2"/>
</dbReference>
<dbReference type="Pfam" id="PF07661">
    <property type="entry name" value="MORN_2"/>
    <property type="match status" value="1"/>
</dbReference>
<dbReference type="SMART" id="SM00671">
    <property type="entry name" value="SEL1"/>
    <property type="match status" value="3"/>
</dbReference>
<dbReference type="PANTHER" id="PTHR11102:SF160">
    <property type="entry name" value="ERAD-ASSOCIATED E3 UBIQUITIN-PROTEIN LIGASE COMPONENT HRD3"/>
    <property type="match status" value="1"/>
</dbReference>
<keyword evidence="3" id="KW-1185">Reference proteome</keyword>
<dbReference type="Pfam" id="PF08238">
    <property type="entry name" value="Sel1"/>
    <property type="match status" value="3"/>
</dbReference>
<protein>
    <submittedName>
        <fullName evidence="2">Uncharacterized protein</fullName>
    </submittedName>
</protein>
<dbReference type="RefSeq" id="WP_225251044.1">
    <property type="nucleotide sequence ID" value="NZ_JAIWIU010000101.1"/>
</dbReference>
<dbReference type="Gene3D" id="3.90.930.1">
    <property type="match status" value="2"/>
</dbReference>
<dbReference type="SUPFAM" id="SSF81901">
    <property type="entry name" value="HCP-like"/>
    <property type="match status" value="2"/>
</dbReference>
<proteinExistence type="predicted"/>
<dbReference type="Gene3D" id="1.25.40.10">
    <property type="entry name" value="Tetratricopeptide repeat domain"/>
    <property type="match status" value="1"/>
</dbReference>
<keyword evidence="1" id="KW-0732">Signal</keyword>
<comment type="caution">
    <text evidence="2">The sequence shown here is derived from an EMBL/GenBank/DDBJ whole genome shotgun (WGS) entry which is preliminary data.</text>
</comment>
<gene>
    <name evidence="2" type="ORF">LDJ79_14305</name>
</gene>
<dbReference type="InterPro" id="IPR050767">
    <property type="entry name" value="Sel1_AlgK"/>
</dbReference>
<sequence length="708" mass="80816">MKIIHSPLLLLGLISFSALGVEVHSPPSHAFISQMSDIDSIQQKQPNAEAEQLTFVTASECNNQTLLMNANSLNKEGVAYHQYVEELWQRALNNEYFYIQTQGCPMSTDEWISNILPCNEALCGKQYLADKHVIWLNAHLEPSNLRQATIGIRTPLLFDQERQLWQVTGYFVEKGKLSDRIALQGFTAESSLKNSEFVDELSLFFPNGSLRQVSHFNQQGKKNGTEHRYYKTGQIHQTARYLDGQLNGSVLTYHANGNIESNVAFIHDEHADGECLHYNAEGNLSRSHTFKKGDFDGKYIDYFDNGLVKTVIQYDNGVMMRRETFHANGQPESLYQLNNKQTISLRYNVQGKLINRDRFAKYAYGTYPLSHETWFSNGNRSIEEIYDERGLRHGKMQSWYQNGQTKELAIYEHGHLTEQKRFSSQGKQTETIAYLQDKKNGPHKKWSAETGKLIYELTYSMGLPASAEKHYEEHSGELVEIRYLDKNGQPLNHLFNGQAPIQRFTHGSLTYMRCGQDNYLSDVDQLMAKAKNNDGAAQYALGLFYHQCNAKEQTLNWLTQAAENNNIDSIQLLISIYRTADGNPPQNKGDHIAWQYMLKAVELKQPNALFEVGFHYLPKEFAQHLFQDWTQYDFVTPNENLAFAYIKQAADLGNPKAIYATGLMFQYGIGVDASDEIALRYFHKLQDVLPDLAQTLIAALPAVEDNLQ</sequence>
<reference evidence="3" key="1">
    <citation type="submission" date="2023-07" db="EMBL/GenBank/DDBJ databases">
        <title>Molecular identification of indigenous halophilic bacteria isolated from red sea cost, biodegradation of synthetic dyes and assessment of degraded metabolite toxicity.</title>
        <authorList>
            <person name="Chaieb K."/>
            <person name="Altayb H.N."/>
        </authorList>
    </citation>
    <scope>NUCLEOTIDE SEQUENCE [LARGE SCALE GENOMIC DNA]</scope>
    <source>
        <strain evidence="3">K20</strain>
    </source>
</reference>
<evidence type="ECO:0000313" key="3">
    <source>
        <dbReference type="Proteomes" id="UP001199044"/>
    </source>
</evidence>
<dbReference type="Proteomes" id="UP001199044">
    <property type="component" value="Unassembled WGS sequence"/>
</dbReference>
<feature type="chain" id="PRO_5045640505" evidence="1">
    <location>
        <begin position="21"/>
        <end position="708"/>
    </location>
</feature>
<dbReference type="Gene3D" id="2.20.110.10">
    <property type="entry name" value="Histone H3 K4-specific methyltransferase SET7/9 N-terminal domain"/>
    <property type="match status" value="1"/>
</dbReference>
<dbReference type="InterPro" id="IPR011990">
    <property type="entry name" value="TPR-like_helical_dom_sf"/>
</dbReference>
<dbReference type="InterPro" id="IPR006597">
    <property type="entry name" value="Sel1-like"/>
</dbReference>
<organism evidence="2 3">
    <name type="scientific">Vibrio tritonius</name>
    <dbReference type="NCBI Taxonomy" id="1435069"/>
    <lineage>
        <taxon>Bacteria</taxon>
        <taxon>Pseudomonadati</taxon>
        <taxon>Pseudomonadota</taxon>
        <taxon>Gammaproteobacteria</taxon>
        <taxon>Vibrionales</taxon>
        <taxon>Vibrionaceae</taxon>
        <taxon>Vibrio</taxon>
    </lineage>
</organism>
<evidence type="ECO:0000256" key="1">
    <source>
        <dbReference type="SAM" id="SignalP"/>
    </source>
</evidence>
<dbReference type="PANTHER" id="PTHR11102">
    <property type="entry name" value="SEL-1-LIKE PROTEIN"/>
    <property type="match status" value="1"/>
</dbReference>